<gene>
    <name evidence="1" type="ORF">A4H97_18075</name>
</gene>
<protein>
    <submittedName>
        <fullName evidence="1">Uncharacterized protein</fullName>
    </submittedName>
</protein>
<keyword evidence="2" id="KW-1185">Reference proteome</keyword>
<dbReference type="Proteomes" id="UP000192610">
    <property type="component" value="Unassembled WGS sequence"/>
</dbReference>
<accession>A0A1V9DXQ0</accession>
<dbReference type="STRING" id="354355.SAMN05660816_02788"/>
<evidence type="ECO:0000313" key="2">
    <source>
        <dbReference type="Proteomes" id="UP000192610"/>
    </source>
</evidence>
<reference evidence="2" key="1">
    <citation type="submission" date="2016-04" db="EMBL/GenBank/DDBJ databases">
        <authorList>
            <person name="Chen L."/>
            <person name="Zhuang W."/>
            <person name="Wang G."/>
        </authorList>
    </citation>
    <scope>NUCLEOTIDE SEQUENCE [LARGE SCALE GENOMIC DNA]</scope>
    <source>
        <strain evidence="2">17621</strain>
    </source>
</reference>
<organism evidence="1 2">
    <name type="scientific">Niastella yeongjuensis</name>
    <dbReference type="NCBI Taxonomy" id="354355"/>
    <lineage>
        <taxon>Bacteria</taxon>
        <taxon>Pseudomonadati</taxon>
        <taxon>Bacteroidota</taxon>
        <taxon>Chitinophagia</taxon>
        <taxon>Chitinophagales</taxon>
        <taxon>Chitinophagaceae</taxon>
        <taxon>Niastella</taxon>
    </lineage>
</organism>
<evidence type="ECO:0000313" key="1">
    <source>
        <dbReference type="EMBL" id="OQP38632.1"/>
    </source>
</evidence>
<name>A0A1V9DXQ0_9BACT</name>
<dbReference type="EMBL" id="LVXG01000082">
    <property type="protein sequence ID" value="OQP38632.1"/>
    <property type="molecule type" value="Genomic_DNA"/>
</dbReference>
<sequence length="75" mass="7832">MAMGALLLLGVVVWAVEKKKEAGSRRTGIISCGGARSINGHGSWPTDDNSGSGCMHQTVNAALPGRVKRVKMHAC</sequence>
<comment type="caution">
    <text evidence="1">The sequence shown here is derived from an EMBL/GenBank/DDBJ whole genome shotgun (WGS) entry which is preliminary data.</text>
</comment>
<dbReference type="AlphaFoldDB" id="A0A1V9DXQ0"/>
<proteinExistence type="predicted"/>